<feature type="region of interest" description="Disordered" evidence="1">
    <location>
        <begin position="1"/>
        <end position="68"/>
    </location>
</feature>
<protein>
    <recommendedName>
        <fullName evidence="4">Protein aurora borealis</fullName>
    </recommendedName>
</protein>
<reference evidence="2" key="1">
    <citation type="journal article" date="2020" name="Ecol. Evol.">
        <title>Genome structure and content of the rice root-knot nematode (Meloidogyne graminicola).</title>
        <authorList>
            <person name="Phan N.T."/>
            <person name="Danchin E.G.J."/>
            <person name="Klopp C."/>
            <person name="Perfus-Barbeoch L."/>
            <person name="Kozlowski D.K."/>
            <person name="Koutsovoulos G.D."/>
            <person name="Lopez-Roques C."/>
            <person name="Bouchez O."/>
            <person name="Zahm M."/>
            <person name="Besnard G."/>
            <person name="Bellafiore S."/>
        </authorList>
    </citation>
    <scope>NUCLEOTIDE SEQUENCE</scope>
    <source>
        <strain evidence="2">VN-18</strain>
    </source>
</reference>
<comment type="caution">
    <text evidence="2">The sequence shown here is derived from an EMBL/GenBank/DDBJ whole genome shotgun (WGS) entry which is preliminary data.</text>
</comment>
<evidence type="ECO:0000313" key="2">
    <source>
        <dbReference type="EMBL" id="KAF7624721.1"/>
    </source>
</evidence>
<sequence>MDNAKAYSVFSDESNLKQQKSDENVAKPCINEDSQTNLFKRHKVYSSPKNATSDNISQTPPSNDNVDSVFVTPGIYRRKVCKSRVKESNEEAKFAWTVDELAVFRPVHFDESEFSLPPDDWNPNPNYDVEKYWNQNKQIFPSPDVQNIPWTGNYSKSSTSSSPACQSHSYDDLYSSKSHWHSGTETSSIFSTFKKRFTTSENSPQDVLLFKSFQLDCEKEEKEGVNEFEKIEQSFSFGDDADRIFADLEFDGGSFVMRQQANSPIEVGEKYIYFREVSYFFSVFS</sequence>
<proteinExistence type="predicted"/>
<dbReference type="InterPro" id="IPR023252">
    <property type="entry name" value="Aurora_borealis_protein"/>
</dbReference>
<dbReference type="Proteomes" id="UP000605970">
    <property type="component" value="Unassembled WGS sequence"/>
</dbReference>
<evidence type="ECO:0008006" key="4">
    <source>
        <dbReference type="Google" id="ProtNLM"/>
    </source>
</evidence>
<organism evidence="2 3">
    <name type="scientific">Meloidogyne graminicola</name>
    <dbReference type="NCBI Taxonomy" id="189291"/>
    <lineage>
        <taxon>Eukaryota</taxon>
        <taxon>Metazoa</taxon>
        <taxon>Ecdysozoa</taxon>
        <taxon>Nematoda</taxon>
        <taxon>Chromadorea</taxon>
        <taxon>Rhabditida</taxon>
        <taxon>Tylenchina</taxon>
        <taxon>Tylenchomorpha</taxon>
        <taxon>Tylenchoidea</taxon>
        <taxon>Meloidogynidae</taxon>
        <taxon>Meloidogyninae</taxon>
        <taxon>Meloidogyne</taxon>
    </lineage>
</organism>
<evidence type="ECO:0000256" key="1">
    <source>
        <dbReference type="SAM" id="MobiDB-lite"/>
    </source>
</evidence>
<feature type="compositionally biased region" description="Polar residues" evidence="1">
    <location>
        <begin position="47"/>
        <end position="66"/>
    </location>
</feature>
<accession>A0A8S9Z6C4</accession>
<dbReference type="AlphaFoldDB" id="A0A8S9Z6C4"/>
<evidence type="ECO:0000313" key="3">
    <source>
        <dbReference type="Proteomes" id="UP000605970"/>
    </source>
</evidence>
<name>A0A8S9Z6C4_9BILA</name>
<gene>
    <name evidence="2" type="ORF">Mgra_00010006</name>
</gene>
<keyword evidence="3" id="KW-1185">Reference proteome</keyword>
<dbReference type="EMBL" id="JABEBT010000207">
    <property type="protein sequence ID" value="KAF7624721.1"/>
    <property type="molecule type" value="Genomic_DNA"/>
</dbReference>
<dbReference type="Pfam" id="PF15280">
    <property type="entry name" value="BORA_N"/>
    <property type="match status" value="1"/>
</dbReference>
<dbReference type="OrthoDB" id="5895361at2759"/>